<protein>
    <recommendedName>
        <fullName evidence="2">FAD-dependent oxidoreductase domain-containing protein 1</fullName>
    </recommendedName>
</protein>
<dbReference type="InterPro" id="IPR006076">
    <property type="entry name" value="FAD-dep_OxRdtase"/>
</dbReference>
<dbReference type="PANTHER" id="PTHR13847">
    <property type="entry name" value="SARCOSINE DEHYDROGENASE-RELATED"/>
    <property type="match status" value="1"/>
</dbReference>
<reference evidence="5" key="1">
    <citation type="submission" date="2014-11" db="EMBL/GenBank/DDBJ databases">
        <authorList>
            <person name="Otto D Thomas"/>
            <person name="Naeem Raeece"/>
        </authorList>
    </citation>
    <scope>NUCLEOTIDE SEQUENCE</scope>
</reference>
<dbReference type="GO" id="GO:0005739">
    <property type="term" value="C:mitochondrion"/>
    <property type="evidence" value="ECO:0007669"/>
    <property type="project" value="GOC"/>
</dbReference>
<evidence type="ECO:0000256" key="1">
    <source>
        <dbReference type="ARBA" id="ARBA00023002"/>
    </source>
</evidence>
<gene>
    <name evidence="5" type="ORF">Cvel_42</name>
</gene>
<dbReference type="Gene3D" id="3.30.9.10">
    <property type="entry name" value="D-Amino Acid Oxidase, subunit A, domain 2"/>
    <property type="match status" value="1"/>
</dbReference>
<dbReference type="PROSITE" id="PS51257">
    <property type="entry name" value="PROKAR_LIPOPROTEIN"/>
    <property type="match status" value="1"/>
</dbReference>
<dbReference type="GO" id="GO:0032981">
    <property type="term" value="P:mitochondrial respiratory chain complex I assembly"/>
    <property type="evidence" value="ECO:0007669"/>
    <property type="project" value="TreeGrafter"/>
</dbReference>
<evidence type="ECO:0000259" key="4">
    <source>
        <dbReference type="Pfam" id="PF01266"/>
    </source>
</evidence>
<organism evidence="5">
    <name type="scientific">Chromera velia CCMP2878</name>
    <dbReference type="NCBI Taxonomy" id="1169474"/>
    <lineage>
        <taxon>Eukaryota</taxon>
        <taxon>Sar</taxon>
        <taxon>Alveolata</taxon>
        <taxon>Colpodellida</taxon>
        <taxon>Chromeraceae</taxon>
        <taxon>Chromera</taxon>
    </lineage>
</organism>
<dbReference type="SUPFAM" id="SSF51905">
    <property type="entry name" value="FAD/NAD(P)-binding domain"/>
    <property type="match status" value="1"/>
</dbReference>
<dbReference type="AlphaFoldDB" id="A0A0G4I1B5"/>
<keyword evidence="1" id="KW-0560">Oxidoreductase</keyword>
<sequence length="426" mass="45904">MAAGGKPFADVLIVGGGIMGSCTALFLSRLAPELSHRIKVVDKDLTFARSSTALSAASIRHQFSNPVNVRMSQFGTQFIKNLSFFCDRTAQQEREAAGNRNGDGVVFDGGIGFRETGYLFLATQKGKDVLRENNEVQTACGARISLLDSDRLNSKFPWVRQDPDGDGINSGSFGEEGEGSFDAYLLLQLIKKENMLRGIEYVQDEIMGGKLTENGDAVTGVAFRSSPLEMKSVGTVVNAAGAAGGRVAKFFGVNLPVVPRKRSVYAFSCPSEETVTGCPLTVLPCGTWFRREGKGFICGGSPPEGEEDPDVAPDDFDVHGDHFEERLWPSLAEAVPAFEALKVTHAWAGHYETCLLDHNAVIGRHPRVSNFISVCGFSGHGLQHGPAAGRAVAEEIVLGRQESLSLSCFGFDRVLEGRPLLERGIV</sequence>
<dbReference type="Gene3D" id="3.50.50.60">
    <property type="entry name" value="FAD/NAD(P)-binding domain"/>
    <property type="match status" value="1"/>
</dbReference>
<dbReference type="EMBL" id="CDMZ01004701">
    <property type="protein sequence ID" value="CEM50615.1"/>
    <property type="molecule type" value="Genomic_DNA"/>
</dbReference>
<evidence type="ECO:0000313" key="5">
    <source>
        <dbReference type="EMBL" id="CEM50615.1"/>
    </source>
</evidence>
<dbReference type="InterPro" id="IPR036188">
    <property type="entry name" value="FAD/NAD-bd_sf"/>
</dbReference>
<evidence type="ECO:0000256" key="3">
    <source>
        <dbReference type="ARBA" id="ARBA00046185"/>
    </source>
</evidence>
<proteinExistence type="predicted"/>
<dbReference type="VEuPathDB" id="CryptoDB:Cvel_42"/>
<accession>A0A0G4I1B5</accession>
<dbReference type="Pfam" id="PF01266">
    <property type="entry name" value="DAO"/>
    <property type="match status" value="1"/>
</dbReference>
<comment type="function">
    <text evidence="3">Required for the assembly of the mitochondrial membrane respiratory chain NADH dehydrogenase (Complex I). Involved in mid-late stages of complex I assembly.</text>
</comment>
<name>A0A0G4I1B5_9ALVE</name>
<feature type="domain" description="FAD dependent oxidoreductase" evidence="4">
    <location>
        <begin position="10"/>
        <end position="394"/>
    </location>
</feature>
<dbReference type="PANTHER" id="PTHR13847:SF287">
    <property type="entry name" value="FAD-DEPENDENT OXIDOREDUCTASE DOMAIN-CONTAINING PROTEIN 1"/>
    <property type="match status" value="1"/>
</dbReference>
<dbReference type="GO" id="GO:0016491">
    <property type="term" value="F:oxidoreductase activity"/>
    <property type="evidence" value="ECO:0007669"/>
    <property type="project" value="UniProtKB-KW"/>
</dbReference>
<evidence type="ECO:0000256" key="2">
    <source>
        <dbReference type="ARBA" id="ARBA00039785"/>
    </source>
</evidence>